<accession>A0A5C6ZW66</accession>
<comment type="caution">
    <text evidence="1">The sequence shown here is derived from an EMBL/GenBank/DDBJ whole genome shotgun (WGS) entry which is preliminary data.</text>
</comment>
<evidence type="ECO:0000313" key="2">
    <source>
        <dbReference type="Proteomes" id="UP000321367"/>
    </source>
</evidence>
<dbReference type="RefSeq" id="WP_146929502.1">
    <property type="nucleotide sequence ID" value="NZ_CBCSHZ010000001.1"/>
</dbReference>
<reference evidence="1 2" key="1">
    <citation type="submission" date="2019-08" db="EMBL/GenBank/DDBJ databases">
        <title>Genome sequence of Gillisia hiemivivida IC154 (type strain).</title>
        <authorList>
            <person name="Bowman J.P."/>
        </authorList>
    </citation>
    <scope>NUCLEOTIDE SEQUENCE [LARGE SCALE GENOMIC DNA]</scope>
    <source>
        <strain evidence="1 2">IC154</strain>
    </source>
</reference>
<name>A0A5C6ZW66_9FLAO</name>
<dbReference type="OrthoDB" id="9773332at2"/>
<dbReference type="AlphaFoldDB" id="A0A5C6ZW66"/>
<organism evidence="1 2">
    <name type="scientific">Gillisia hiemivivida</name>
    <dbReference type="NCBI Taxonomy" id="291190"/>
    <lineage>
        <taxon>Bacteria</taxon>
        <taxon>Pseudomonadati</taxon>
        <taxon>Bacteroidota</taxon>
        <taxon>Flavobacteriia</taxon>
        <taxon>Flavobacteriales</taxon>
        <taxon>Flavobacteriaceae</taxon>
        <taxon>Gillisia</taxon>
    </lineage>
</organism>
<dbReference type="Proteomes" id="UP000321367">
    <property type="component" value="Unassembled WGS sequence"/>
</dbReference>
<protein>
    <submittedName>
        <fullName evidence="1">TIGR02757 family protein</fullName>
    </submittedName>
</protein>
<evidence type="ECO:0000313" key="1">
    <source>
        <dbReference type="EMBL" id="TXD95183.1"/>
    </source>
</evidence>
<keyword evidence="2" id="KW-1185">Reference proteome</keyword>
<dbReference type="Pfam" id="PF09674">
    <property type="entry name" value="DUF2400"/>
    <property type="match status" value="1"/>
</dbReference>
<dbReference type="NCBIfam" id="TIGR02757">
    <property type="entry name" value="TIGR02757 family protein"/>
    <property type="match status" value="1"/>
</dbReference>
<sequence length="254" mass="28726">MNQHELKQFLDSKVVEYNNPSFIDSDPISIPHQFSLKEDIEISGFLAATIAWGNRKSIIKNANRMVELMGSSPHDFVMGHTDQQLESLTGFVHRTFNGNDFIGFIKGLQHIYINHGGLEGVFTDYQETDTLQPTITKFKELFFEADQLPRTQKHISNPLKGSAAKRINMFLRWLIRKDDAGVDFGLWSSIPTSALSCPLDVHSGNVARKLGLLNRKQNDAKAVIELDKALRQLDPDDPVKYDFALFGLGVFEKF</sequence>
<proteinExistence type="predicted"/>
<gene>
    <name evidence="1" type="ORF">ES724_03250</name>
</gene>
<dbReference type="InterPro" id="IPR014127">
    <property type="entry name" value="CHP02757"/>
</dbReference>
<dbReference type="EMBL" id="VORY01000002">
    <property type="protein sequence ID" value="TXD95183.1"/>
    <property type="molecule type" value="Genomic_DNA"/>
</dbReference>